<accession>A0AAD7LLF9</accession>
<evidence type="ECO:0000313" key="2">
    <source>
        <dbReference type="Proteomes" id="UP001163823"/>
    </source>
</evidence>
<dbReference type="Proteomes" id="UP001163823">
    <property type="component" value="Chromosome 8"/>
</dbReference>
<gene>
    <name evidence="1" type="ORF">O6P43_020780</name>
</gene>
<organism evidence="1 2">
    <name type="scientific">Quillaja saponaria</name>
    <name type="common">Soap bark tree</name>
    <dbReference type="NCBI Taxonomy" id="32244"/>
    <lineage>
        <taxon>Eukaryota</taxon>
        <taxon>Viridiplantae</taxon>
        <taxon>Streptophyta</taxon>
        <taxon>Embryophyta</taxon>
        <taxon>Tracheophyta</taxon>
        <taxon>Spermatophyta</taxon>
        <taxon>Magnoliopsida</taxon>
        <taxon>eudicotyledons</taxon>
        <taxon>Gunneridae</taxon>
        <taxon>Pentapetalae</taxon>
        <taxon>rosids</taxon>
        <taxon>fabids</taxon>
        <taxon>Fabales</taxon>
        <taxon>Quillajaceae</taxon>
        <taxon>Quillaja</taxon>
    </lineage>
</organism>
<dbReference type="PROSITE" id="PS51257">
    <property type="entry name" value="PROKAR_LIPOPROTEIN"/>
    <property type="match status" value="1"/>
</dbReference>
<reference evidence="1" key="1">
    <citation type="journal article" date="2023" name="Science">
        <title>Elucidation of the pathway for biosynthesis of saponin adjuvants from the soapbark tree.</title>
        <authorList>
            <person name="Reed J."/>
            <person name="Orme A."/>
            <person name="El-Demerdash A."/>
            <person name="Owen C."/>
            <person name="Martin L.B.B."/>
            <person name="Misra R.C."/>
            <person name="Kikuchi S."/>
            <person name="Rejzek M."/>
            <person name="Martin A.C."/>
            <person name="Harkess A."/>
            <person name="Leebens-Mack J."/>
            <person name="Louveau T."/>
            <person name="Stephenson M.J."/>
            <person name="Osbourn A."/>
        </authorList>
    </citation>
    <scope>NUCLEOTIDE SEQUENCE</scope>
    <source>
        <strain evidence="1">S10</strain>
    </source>
</reference>
<dbReference type="PANTHER" id="PTHR36703">
    <property type="entry name" value="TRIACYLGLYCEROL LIPASE-LIKE PROTEIN"/>
    <property type="match status" value="1"/>
</dbReference>
<dbReference type="EMBL" id="JARAOO010000008">
    <property type="protein sequence ID" value="KAJ7960319.1"/>
    <property type="molecule type" value="Genomic_DNA"/>
</dbReference>
<comment type="caution">
    <text evidence="1">The sequence shown here is derived from an EMBL/GenBank/DDBJ whole genome shotgun (WGS) entry which is preliminary data.</text>
</comment>
<sequence length="113" mass="12812">MKNNYRFEHSGIQKIIGSGSCTFSACVATAETTLIIGYGLGWRGGKSYANTRFRKEQLKMLGQIKPKGWELLGRIRPRRLQFQLLKRLQTRSRVPESAVRTSEKVLKDALNLG</sequence>
<dbReference type="KEGG" id="qsa:O6P43_020780"/>
<dbReference type="PANTHER" id="PTHR36703:SF1">
    <property type="entry name" value="TRIACYLGLYCEROL LIPASE-LIKE PROTEIN"/>
    <property type="match status" value="1"/>
</dbReference>
<name>A0AAD7LLF9_QUISA</name>
<keyword evidence="2" id="KW-1185">Reference proteome</keyword>
<dbReference type="AlphaFoldDB" id="A0AAD7LLF9"/>
<evidence type="ECO:0000313" key="1">
    <source>
        <dbReference type="EMBL" id="KAJ7960319.1"/>
    </source>
</evidence>
<protein>
    <submittedName>
        <fullName evidence="1">Triacylglycerol lipase 2-like protein</fullName>
    </submittedName>
</protein>
<proteinExistence type="predicted"/>